<proteinExistence type="predicted"/>
<gene>
    <name evidence="1" type="ORF">GGC33_07730</name>
</gene>
<dbReference type="Pfam" id="PF14384">
    <property type="entry name" value="BrnA_antitoxin"/>
    <property type="match status" value="1"/>
</dbReference>
<comment type="caution">
    <text evidence="1">The sequence shown here is derived from an EMBL/GenBank/DDBJ whole genome shotgun (WGS) entry which is preliminary data.</text>
</comment>
<evidence type="ECO:0000313" key="1">
    <source>
        <dbReference type="EMBL" id="MTF38817.1"/>
    </source>
</evidence>
<organism evidence="1 2">
    <name type="scientific">Cyanobacterium aponinum 0216</name>
    <dbReference type="NCBI Taxonomy" id="2676140"/>
    <lineage>
        <taxon>Bacteria</taxon>
        <taxon>Bacillati</taxon>
        <taxon>Cyanobacteriota</taxon>
        <taxon>Cyanophyceae</taxon>
        <taxon>Oscillatoriophycideae</taxon>
        <taxon>Chroococcales</taxon>
        <taxon>Geminocystaceae</taxon>
        <taxon>Cyanobacterium</taxon>
    </lineage>
</organism>
<dbReference type="Proteomes" id="UP000437131">
    <property type="component" value="Unassembled WGS sequence"/>
</dbReference>
<evidence type="ECO:0000313" key="2">
    <source>
        <dbReference type="Proteomes" id="UP000437131"/>
    </source>
</evidence>
<dbReference type="AlphaFoldDB" id="A0A844GQQ3"/>
<name>A0A844GQQ3_9CHRO</name>
<dbReference type="EMBL" id="WMIA01000007">
    <property type="protein sequence ID" value="MTF38817.1"/>
    <property type="molecule type" value="Genomic_DNA"/>
</dbReference>
<dbReference type="InterPro" id="IPR025528">
    <property type="entry name" value="BrnA_antitoxin"/>
</dbReference>
<accession>A0A844GQQ3</accession>
<sequence>MSNKFTSMKSMTDWEKLESMSDENIDFSDCPEITPEMAKNAVIRRGLKSPEKQSLTLFLDAEIVNWYKENEIKHQTEINDLLRDYIKPH</sequence>
<protein>
    <submittedName>
        <fullName evidence="1">Uncharacterized protein</fullName>
    </submittedName>
</protein>
<reference evidence="1 2" key="1">
    <citation type="submission" date="2019-11" db="EMBL/GenBank/DDBJ databases">
        <title>Isolation of a new High Light Tolerant Cyanobacteria.</title>
        <authorList>
            <person name="Dobson Z."/>
            <person name="Vaughn N."/>
            <person name="Vaughn M."/>
            <person name="Fromme P."/>
            <person name="Mazor Y."/>
        </authorList>
    </citation>
    <scope>NUCLEOTIDE SEQUENCE [LARGE SCALE GENOMIC DNA]</scope>
    <source>
        <strain evidence="1 2">0216</strain>
    </source>
</reference>